<dbReference type="InterPro" id="IPR041588">
    <property type="entry name" value="Integrase_H2C2"/>
</dbReference>
<dbReference type="PANTHER" id="PTHR47331:SF1">
    <property type="entry name" value="GAG-LIKE PROTEIN"/>
    <property type="match status" value="1"/>
</dbReference>
<feature type="domain" description="Integrase zinc-binding" evidence="1">
    <location>
        <begin position="35"/>
        <end position="85"/>
    </location>
</feature>
<evidence type="ECO:0008006" key="5">
    <source>
        <dbReference type="Google" id="ProtNLM"/>
    </source>
</evidence>
<organism evidence="3 4">
    <name type="scientific">Dendroctonus ponderosae</name>
    <name type="common">Mountain pine beetle</name>
    <dbReference type="NCBI Taxonomy" id="77166"/>
    <lineage>
        <taxon>Eukaryota</taxon>
        <taxon>Metazoa</taxon>
        <taxon>Ecdysozoa</taxon>
        <taxon>Arthropoda</taxon>
        <taxon>Hexapoda</taxon>
        <taxon>Insecta</taxon>
        <taxon>Pterygota</taxon>
        <taxon>Neoptera</taxon>
        <taxon>Endopterygota</taxon>
        <taxon>Coleoptera</taxon>
        <taxon>Polyphaga</taxon>
        <taxon>Cucujiformia</taxon>
        <taxon>Curculionidae</taxon>
        <taxon>Scolytinae</taxon>
        <taxon>Dendroctonus</taxon>
    </lineage>
</organism>
<dbReference type="Proteomes" id="UP000030742">
    <property type="component" value="Unassembled WGS sequence"/>
</dbReference>
<evidence type="ECO:0000259" key="2">
    <source>
        <dbReference type="Pfam" id="PF18701"/>
    </source>
</evidence>
<name>U4V054_DENPD</name>
<sequence length="242" mass="28085">MEIVNEHDLPTNVVSGKHIIDLWNFEMATHHYAVKLLIRFKHLKLFHAGTQTVLANLRLRYWIIHGMERIKSVVNECVICHRLKAKRATQFRGALPPDRVSIAREPLTGLPEKDVSNVTGNKLSFSQFCNEIKQNFWKRWSTEYLTKLQSRSKWFKHGKNLKENDMVLLKEDNVPPLHWSLGRNVQVMPGSDGTIRVITKLKLKTEYLQGQQLKSVLYRLNPILKAVEAATSRGGEYWEMSK</sequence>
<accession>U4V054</accession>
<evidence type="ECO:0000259" key="1">
    <source>
        <dbReference type="Pfam" id="PF17921"/>
    </source>
</evidence>
<dbReference type="EMBL" id="KI209600">
    <property type="protein sequence ID" value="ERL96066.1"/>
    <property type="molecule type" value="Genomic_DNA"/>
</dbReference>
<dbReference type="AlphaFoldDB" id="U4V054"/>
<dbReference type="InterPro" id="IPR040676">
    <property type="entry name" value="DUF5641"/>
</dbReference>
<gene>
    <name evidence="3" type="ORF">D910_00923</name>
</gene>
<dbReference type="OrthoDB" id="6766792at2759"/>
<dbReference type="STRING" id="77166.U4V054"/>
<evidence type="ECO:0000313" key="4">
    <source>
        <dbReference type="Proteomes" id="UP000030742"/>
    </source>
</evidence>
<reference evidence="3 4" key="1">
    <citation type="journal article" date="2013" name="Genome Biol.">
        <title>Draft genome of the mountain pine beetle, Dendroctonus ponderosae Hopkins, a major forest pest.</title>
        <authorList>
            <person name="Keeling C.I."/>
            <person name="Yuen M.M."/>
            <person name="Liao N.Y."/>
            <person name="Docking T.R."/>
            <person name="Chan S.K."/>
            <person name="Taylor G.A."/>
            <person name="Palmquist D.L."/>
            <person name="Jackman S.D."/>
            <person name="Nguyen A."/>
            <person name="Li M."/>
            <person name="Henderson H."/>
            <person name="Janes J.K."/>
            <person name="Zhao Y."/>
            <person name="Pandoh P."/>
            <person name="Moore R."/>
            <person name="Sperling F.A."/>
            <person name="Huber D.P."/>
            <person name="Birol I."/>
            <person name="Jones S.J."/>
            <person name="Bohlmann J."/>
        </authorList>
    </citation>
    <scope>NUCLEOTIDE SEQUENCE</scope>
</reference>
<feature type="domain" description="DUF5641" evidence="2">
    <location>
        <begin position="127"/>
        <end position="199"/>
    </location>
</feature>
<dbReference type="Pfam" id="PF17921">
    <property type="entry name" value="Integrase_H2C2"/>
    <property type="match status" value="1"/>
</dbReference>
<dbReference type="Pfam" id="PF18701">
    <property type="entry name" value="DUF5641"/>
    <property type="match status" value="1"/>
</dbReference>
<dbReference type="PANTHER" id="PTHR47331">
    <property type="entry name" value="PHD-TYPE DOMAIN-CONTAINING PROTEIN"/>
    <property type="match status" value="1"/>
</dbReference>
<proteinExistence type="predicted"/>
<evidence type="ECO:0000313" key="3">
    <source>
        <dbReference type="EMBL" id="ERL96066.1"/>
    </source>
</evidence>
<protein>
    <recommendedName>
        <fullName evidence="5">DUF5641 domain-containing protein</fullName>
    </recommendedName>
</protein>